<evidence type="ECO:0000256" key="2">
    <source>
        <dbReference type="SAM" id="Phobius"/>
    </source>
</evidence>
<feature type="region of interest" description="Disordered" evidence="1">
    <location>
        <begin position="448"/>
        <end position="490"/>
    </location>
</feature>
<dbReference type="AlphaFoldDB" id="A0A285QXV9"/>
<gene>
    <name evidence="4" type="ORF">SAMN06297144_1852</name>
</gene>
<keyword evidence="2" id="KW-0472">Membrane</keyword>
<dbReference type="PROSITE" id="PS00036">
    <property type="entry name" value="BZIP_BASIC"/>
    <property type="match status" value="1"/>
</dbReference>
<accession>A0A285QXV9</accession>
<dbReference type="EMBL" id="OBMI01000002">
    <property type="protein sequence ID" value="SOB86743.1"/>
    <property type="molecule type" value="Genomic_DNA"/>
</dbReference>
<protein>
    <recommendedName>
        <fullName evidence="3">BZIP domain-containing protein</fullName>
    </recommendedName>
</protein>
<proteinExistence type="predicted"/>
<feature type="compositionally biased region" description="Basic and acidic residues" evidence="1">
    <location>
        <begin position="455"/>
        <end position="473"/>
    </location>
</feature>
<dbReference type="GO" id="GO:0003700">
    <property type="term" value="F:DNA-binding transcription factor activity"/>
    <property type="evidence" value="ECO:0007669"/>
    <property type="project" value="InterPro"/>
</dbReference>
<evidence type="ECO:0000259" key="3">
    <source>
        <dbReference type="PROSITE" id="PS00036"/>
    </source>
</evidence>
<dbReference type="OrthoDB" id="7993425at2"/>
<evidence type="ECO:0000313" key="4">
    <source>
        <dbReference type="EMBL" id="SOB86743.1"/>
    </source>
</evidence>
<dbReference type="Proteomes" id="UP000219494">
    <property type="component" value="Unassembled WGS sequence"/>
</dbReference>
<keyword evidence="2" id="KW-0812">Transmembrane</keyword>
<dbReference type="InterPro" id="IPR004827">
    <property type="entry name" value="bZIP"/>
</dbReference>
<evidence type="ECO:0000313" key="5">
    <source>
        <dbReference type="Proteomes" id="UP000219494"/>
    </source>
</evidence>
<sequence length="490" mass="55264">MRVTVDEAAPGSGKTFRAINDAISFKGKYLFVTERRHAIRAVAGEVRASALQRGRNLVVEPLSSDEDGINVRESVEYLPSKYAGEHHIIAVISHAALLMSDLTDFDGWHLIIDETPAVLAIQEVRTLRDAAFFHQHYDLAELDGYQTWSTVSPTGAGKALTSRHLFHDDSHRHLRAFHGRVLESHASGNRKVVCSLSDWDQMTESVEFDDGSKKARQWVWGSLFTLNAVTVFTSVLILANRFSESLTYKLLNEAAKTDGLALEWVTRRTTRPIVWEKRRVNVVYFSDRNASRFHFASEGGRENLQRIDSYLASRIDQERFIWSVNESIASSFTSLPAARRLRIKQAGSNEFAGCNQAAVIYSAKPSPNIEGLLKVHGVTAEDWRITNEFEVILQFVTRTSIRDPRSAEEVTLYVYDIDQASYLLHQLALLDHVEVTFEKADVAINDQKKRRGRKPRELTEAEVAERAARRREQNAVSARKARAKAKGEAA</sequence>
<reference evidence="4 5" key="1">
    <citation type="submission" date="2017-07" db="EMBL/GenBank/DDBJ databases">
        <authorList>
            <person name="Sun Z.S."/>
            <person name="Albrecht U."/>
            <person name="Echele G."/>
            <person name="Lee C.C."/>
        </authorList>
    </citation>
    <scope>NUCLEOTIDE SEQUENCE [LARGE SCALE GENOMIC DNA]</scope>
    <source>
        <strain evidence="4 5">CGMCC 1.12672</strain>
    </source>
</reference>
<organism evidence="4 5">
    <name type="scientific">Sphingomonas guangdongensis</name>
    <dbReference type="NCBI Taxonomy" id="1141890"/>
    <lineage>
        <taxon>Bacteria</taxon>
        <taxon>Pseudomonadati</taxon>
        <taxon>Pseudomonadota</taxon>
        <taxon>Alphaproteobacteria</taxon>
        <taxon>Sphingomonadales</taxon>
        <taxon>Sphingomonadaceae</taxon>
        <taxon>Sphingomonas</taxon>
    </lineage>
</organism>
<keyword evidence="2" id="KW-1133">Transmembrane helix</keyword>
<evidence type="ECO:0000256" key="1">
    <source>
        <dbReference type="SAM" id="MobiDB-lite"/>
    </source>
</evidence>
<feature type="transmembrane region" description="Helical" evidence="2">
    <location>
        <begin position="218"/>
        <end position="239"/>
    </location>
</feature>
<name>A0A285QXV9_9SPHN</name>
<feature type="domain" description="BZIP" evidence="3">
    <location>
        <begin position="469"/>
        <end position="484"/>
    </location>
</feature>
<dbReference type="RefSeq" id="WP_097063735.1">
    <property type="nucleotide sequence ID" value="NZ_OBMI01000002.1"/>
</dbReference>
<keyword evidence="5" id="KW-1185">Reference proteome</keyword>